<evidence type="ECO:0000256" key="2">
    <source>
        <dbReference type="ARBA" id="ARBA00022898"/>
    </source>
</evidence>
<dbReference type="InterPro" id="IPR036390">
    <property type="entry name" value="WH_DNA-bd_sf"/>
</dbReference>
<dbReference type="STRING" id="1454006.AW14_02830"/>
<sequence length="503" mass="56943">MMNSPVVELLKQLIFVDKSVVTPVYVQVSQQIINAIQRSYLTEGTPLPGSRTLSNLLGINRNTVVAIYEELASQGWVDIVPNKGTFVIVPEQKTAGIKATSQGVHQANIYAKTTGFPFLSSFNLASTQEMVQSNFIINDGQPDLRLHPTHQFSKWYSASMKRKLLVSKWNQIGTVTYSTFELELCNYLNITRGFHITPNNLISTRSTEMSLYIVSRLLLKSHDVVLVGHLSNYAANMIFQQTGAIVKTIPVDDDGLNIDYIREHFTKNSIRAIYVCAHRHYPTTKTLSAERRLQLLQLAKEYKFAIIEDDYDYDFQFDGTAMLPMASSDAHGMIIYLGKLGQSLFPSFQTGFVIAPENLISEAKNYLQLLDRQGDLIQEQMLSELIHEGEIHRLIKKNILVYKQRRDFLSTCLTETFNNKVTWDNPSGGLALWLKFEPQIPLVKLAEEAIKHDLFLSKTILYQDKNTCAIRFGFGQLNETEIKTVVAKLKIAYNSVINNLSLA</sequence>
<dbReference type="SMART" id="SM00345">
    <property type="entry name" value="HTH_GNTR"/>
    <property type="match status" value="1"/>
</dbReference>
<protein>
    <submittedName>
        <fullName evidence="7">GntR family transcriptional regulator</fullName>
    </submittedName>
</protein>
<dbReference type="GO" id="GO:0003677">
    <property type="term" value="F:DNA binding"/>
    <property type="evidence" value="ECO:0007669"/>
    <property type="project" value="UniProtKB-KW"/>
</dbReference>
<dbReference type="HOGENOM" id="CLU_017584_0_1_10"/>
<dbReference type="PROSITE" id="PS50949">
    <property type="entry name" value="HTH_GNTR"/>
    <property type="match status" value="1"/>
</dbReference>
<dbReference type="Gene3D" id="1.10.10.10">
    <property type="entry name" value="Winged helix-like DNA-binding domain superfamily/Winged helix DNA-binding domain"/>
    <property type="match status" value="1"/>
</dbReference>
<dbReference type="PATRIC" id="fig|1454006.5.peg.541"/>
<dbReference type="Pfam" id="PF00155">
    <property type="entry name" value="Aminotran_1_2"/>
    <property type="match status" value="1"/>
</dbReference>
<keyword evidence="2" id="KW-0663">Pyridoxal phosphate</keyword>
<evidence type="ECO:0000256" key="3">
    <source>
        <dbReference type="ARBA" id="ARBA00023015"/>
    </source>
</evidence>
<dbReference type="SUPFAM" id="SSF53383">
    <property type="entry name" value="PLP-dependent transferases"/>
    <property type="match status" value="1"/>
</dbReference>
<evidence type="ECO:0000313" key="7">
    <source>
        <dbReference type="EMBL" id="AJR02744.1"/>
    </source>
</evidence>
<dbReference type="CDD" id="cd07377">
    <property type="entry name" value="WHTH_GntR"/>
    <property type="match status" value="1"/>
</dbReference>
<dbReference type="InterPro" id="IPR051446">
    <property type="entry name" value="HTH_trans_reg/aminotransferase"/>
</dbReference>
<reference evidence="7 8" key="1">
    <citation type="submission" date="2014-02" db="EMBL/GenBank/DDBJ databases">
        <authorList>
            <person name="Young C.-C."/>
            <person name="Hameed A."/>
            <person name="Huang H.-C."/>
            <person name="Shahina M."/>
        </authorList>
    </citation>
    <scope>NUCLEOTIDE SEQUENCE [LARGE SCALE GENOMIC DNA]</scope>
    <source>
        <strain evidence="7 8">CC-SAMT-1</strain>
    </source>
</reference>
<dbReference type="CDD" id="cd00609">
    <property type="entry name" value="AAT_like"/>
    <property type="match status" value="1"/>
</dbReference>
<dbReference type="EMBL" id="CP007202">
    <property type="protein sequence ID" value="AJR02744.1"/>
    <property type="molecule type" value="Genomic_DNA"/>
</dbReference>
<name>A0A0C5WBP2_9FLAO</name>
<dbReference type="AlphaFoldDB" id="A0A0C5WBP2"/>
<feature type="domain" description="HTH gntR-type" evidence="6">
    <location>
        <begin position="22"/>
        <end position="90"/>
    </location>
</feature>
<dbReference type="InterPro" id="IPR036388">
    <property type="entry name" value="WH-like_DNA-bd_sf"/>
</dbReference>
<organism evidence="7 8">
    <name type="scientific">Siansivirga zeaxanthinifaciens CC-SAMT-1</name>
    <dbReference type="NCBI Taxonomy" id="1454006"/>
    <lineage>
        <taxon>Bacteria</taxon>
        <taxon>Pseudomonadati</taxon>
        <taxon>Bacteroidota</taxon>
        <taxon>Flavobacteriia</taxon>
        <taxon>Flavobacteriales</taxon>
        <taxon>Flavobacteriaceae</taxon>
        <taxon>Siansivirga</taxon>
    </lineage>
</organism>
<dbReference type="Proteomes" id="UP000032229">
    <property type="component" value="Chromosome"/>
</dbReference>
<dbReference type="Gene3D" id="3.40.640.10">
    <property type="entry name" value="Type I PLP-dependent aspartate aminotransferase-like (Major domain)"/>
    <property type="match status" value="1"/>
</dbReference>
<keyword evidence="5" id="KW-0804">Transcription</keyword>
<keyword evidence="8" id="KW-1185">Reference proteome</keyword>
<gene>
    <name evidence="7" type="ORF">AW14_02830</name>
</gene>
<dbReference type="OrthoDB" id="594134at2"/>
<evidence type="ECO:0000256" key="5">
    <source>
        <dbReference type="ARBA" id="ARBA00023163"/>
    </source>
</evidence>
<accession>A0A0C5WBP2</accession>
<comment type="similarity">
    <text evidence="1">In the C-terminal section; belongs to the class-I pyridoxal-phosphate-dependent aminotransferase family.</text>
</comment>
<dbReference type="GO" id="GO:0030170">
    <property type="term" value="F:pyridoxal phosphate binding"/>
    <property type="evidence" value="ECO:0007669"/>
    <property type="project" value="InterPro"/>
</dbReference>
<evidence type="ECO:0000259" key="6">
    <source>
        <dbReference type="PROSITE" id="PS50949"/>
    </source>
</evidence>
<evidence type="ECO:0000313" key="8">
    <source>
        <dbReference type="Proteomes" id="UP000032229"/>
    </source>
</evidence>
<dbReference type="InterPro" id="IPR015424">
    <property type="entry name" value="PyrdxlP-dep_Trfase"/>
</dbReference>
<dbReference type="InterPro" id="IPR000524">
    <property type="entry name" value="Tscrpt_reg_HTH_GntR"/>
</dbReference>
<dbReference type="InterPro" id="IPR004839">
    <property type="entry name" value="Aminotransferase_I/II_large"/>
</dbReference>
<evidence type="ECO:0000256" key="4">
    <source>
        <dbReference type="ARBA" id="ARBA00023125"/>
    </source>
</evidence>
<keyword evidence="4" id="KW-0238">DNA-binding</keyword>
<dbReference type="SUPFAM" id="SSF46785">
    <property type="entry name" value="Winged helix' DNA-binding domain"/>
    <property type="match status" value="1"/>
</dbReference>
<keyword evidence="3" id="KW-0805">Transcription regulation</keyword>
<dbReference type="PANTHER" id="PTHR46577:SF1">
    <property type="entry name" value="HTH-TYPE TRANSCRIPTIONAL REGULATORY PROTEIN GABR"/>
    <property type="match status" value="1"/>
</dbReference>
<proteinExistence type="inferred from homology"/>
<dbReference type="KEGG" id="sze:AW14_02830"/>
<dbReference type="GO" id="GO:0003700">
    <property type="term" value="F:DNA-binding transcription factor activity"/>
    <property type="evidence" value="ECO:0007669"/>
    <property type="project" value="InterPro"/>
</dbReference>
<evidence type="ECO:0000256" key="1">
    <source>
        <dbReference type="ARBA" id="ARBA00005384"/>
    </source>
</evidence>
<dbReference type="PANTHER" id="PTHR46577">
    <property type="entry name" value="HTH-TYPE TRANSCRIPTIONAL REGULATORY PROTEIN GABR"/>
    <property type="match status" value="1"/>
</dbReference>
<dbReference type="Pfam" id="PF00392">
    <property type="entry name" value="GntR"/>
    <property type="match status" value="1"/>
</dbReference>
<dbReference type="InterPro" id="IPR015421">
    <property type="entry name" value="PyrdxlP-dep_Trfase_major"/>
</dbReference>